<dbReference type="Pfam" id="PF13583">
    <property type="entry name" value="Reprolysin_4"/>
    <property type="match status" value="1"/>
</dbReference>
<feature type="domain" description="Cadherin-like" evidence="2">
    <location>
        <begin position="1193"/>
        <end position="1282"/>
    </location>
</feature>
<accession>A0A1I1RXQ2</accession>
<feature type="signal peptide" evidence="1">
    <location>
        <begin position="1"/>
        <end position="18"/>
    </location>
</feature>
<dbReference type="InterPro" id="IPR024079">
    <property type="entry name" value="MetalloPept_cat_dom_sf"/>
</dbReference>
<feature type="domain" description="Cadherin-like" evidence="2">
    <location>
        <begin position="739"/>
        <end position="827"/>
    </location>
</feature>
<dbReference type="SUPFAM" id="SSF55486">
    <property type="entry name" value="Metalloproteases ('zincins'), catalytic domain"/>
    <property type="match status" value="1"/>
</dbReference>
<dbReference type="Proteomes" id="UP000198862">
    <property type="component" value="Unassembled WGS sequence"/>
</dbReference>
<evidence type="ECO:0000313" key="3">
    <source>
        <dbReference type="EMBL" id="SFD38877.1"/>
    </source>
</evidence>
<keyword evidence="4" id="KW-1185">Reference proteome</keyword>
<evidence type="ECO:0000256" key="1">
    <source>
        <dbReference type="SAM" id="SignalP"/>
    </source>
</evidence>
<dbReference type="InterPro" id="IPR013783">
    <property type="entry name" value="Ig-like_fold"/>
</dbReference>
<dbReference type="Pfam" id="PF17892">
    <property type="entry name" value="Cadherin_5"/>
    <property type="match status" value="2"/>
</dbReference>
<dbReference type="EMBL" id="FOLO01000053">
    <property type="protein sequence ID" value="SFD38877.1"/>
    <property type="molecule type" value="Genomic_DNA"/>
</dbReference>
<dbReference type="PANTHER" id="PTHR45739">
    <property type="entry name" value="MATRIX PROTEIN, PUTATIVE-RELATED"/>
    <property type="match status" value="1"/>
</dbReference>
<evidence type="ECO:0000313" key="4">
    <source>
        <dbReference type="Proteomes" id="UP000198862"/>
    </source>
</evidence>
<dbReference type="NCBIfam" id="TIGR01965">
    <property type="entry name" value="VCBS_repeat"/>
    <property type="match status" value="1"/>
</dbReference>
<dbReference type="Gene3D" id="2.60.40.10">
    <property type="entry name" value="Immunoglobulins"/>
    <property type="match status" value="1"/>
</dbReference>
<dbReference type="GO" id="GO:0009653">
    <property type="term" value="P:anatomical structure morphogenesis"/>
    <property type="evidence" value="ECO:0007669"/>
    <property type="project" value="TreeGrafter"/>
</dbReference>
<organism evidence="3 4">
    <name type="scientific">Pseudoalteromonas denitrificans DSM 6059</name>
    <dbReference type="NCBI Taxonomy" id="1123010"/>
    <lineage>
        <taxon>Bacteria</taxon>
        <taxon>Pseudomonadati</taxon>
        <taxon>Pseudomonadota</taxon>
        <taxon>Gammaproteobacteria</taxon>
        <taxon>Alteromonadales</taxon>
        <taxon>Pseudoalteromonadaceae</taxon>
        <taxon>Pseudoalteromonas</taxon>
    </lineage>
</organism>
<dbReference type="GO" id="GO:0008237">
    <property type="term" value="F:metallopeptidase activity"/>
    <property type="evidence" value="ECO:0007669"/>
    <property type="project" value="InterPro"/>
</dbReference>
<dbReference type="Pfam" id="PF17963">
    <property type="entry name" value="Big_9"/>
    <property type="match status" value="5"/>
</dbReference>
<evidence type="ECO:0000259" key="2">
    <source>
        <dbReference type="Pfam" id="PF17892"/>
    </source>
</evidence>
<proteinExistence type="predicted"/>
<dbReference type="RefSeq" id="WP_091989770.1">
    <property type="nucleotide sequence ID" value="NZ_FOLO01000053.1"/>
</dbReference>
<feature type="chain" id="PRO_5011577713" evidence="1">
    <location>
        <begin position="19"/>
        <end position="1408"/>
    </location>
</feature>
<dbReference type="Gene3D" id="3.40.390.10">
    <property type="entry name" value="Collagenase (Catalytic Domain)"/>
    <property type="match status" value="1"/>
</dbReference>
<reference evidence="3 4" key="1">
    <citation type="submission" date="2016-10" db="EMBL/GenBank/DDBJ databases">
        <authorList>
            <person name="de Groot N.N."/>
        </authorList>
    </citation>
    <scope>NUCLEOTIDE SEQUENCE [LARGE SCALE GENOMIC DNA]</scope>
    <source>
        <strain evidence="3 4">DSM 6059</strain>
    </source>
</reference>
<dbReference type="PANTHER" id="PTHR45739:SF8">
    <property type="entry name" value="FRAS1-RELATED EXTRACELLULAR MATRIX PROTEIN 1"/>
    <property type="match status" value="1"/>
</dbReference>
<dbReference type="NCBIfam" id="NF012211">
    <property type="entry name" value="tand_rpt_95"/>
    <property type="match status" value="8"/>
</dbReference>
<dbReference type="STRING" id="1123010.SAMN02745724_04377"/>
<sequence>MKTWTLLAVVIFSLNAHANTRQAEHSDVNDIWKDIHYKTALRQVDKVNVIASDYRLLNAEIHDIEHVLYDISEREYNLMLPLPDGNNAVFKLYYAPVYQAELEQEFPSIRTFKGYQIDNPANRGRFDITPHGFHGMFLYQGERVFIDPLQRDNKKTYISYYKKNANPLTKPHFDKVLQKKYNDSSSDYKLINKSLLAGETLKTYRIAVAAAGEYTTFHGGTKELGQAAIVTAINRVNEVYEVDFSAKLVLVGNNSSVVFTDSATDPYDNTTDDLTANENVIENNIGSANYDIGHVMNTGGGGVAFLGVVCTSSKWGGMTGSSAPTGDPFVIDFVAHEIGHQFGGQHSFNGTAGNCGTRSSNDAYEPGSGSTIMAYAGICDEQNLQNNSDAFFHAHSIDQMKSFISSTGNCAATSLINNEPPVVSAGNDFTIPASTPFKLTGSATDVNSDTLTYVWEQMDLGTASSSVATMVDDGSRPLFRSWLPTSSATRYLPRLSDVVAGTSTLGETFATTNRTLNFRLSARDGKGNIGTDNMKVTVSSNSGPFAVTAPTAGDNWVNATNPIVTWNVNNTDQAPVSCSTVDILLSTDSGLNFNQTVKSNTPNDGSEAINVPGLNSATARIQLVCQNNIFFGVSTGDFTISGIGPGGAAPVITAQSSLSLDEDTSLTMKFSDLTVTDSDSTYPTGFTMTLTTGSNYTVNGMVITPDKDFSGSLTVPVKVNDGNNDSNAFNLDITVNAINDAPVITGTNTLETNEDTNLILTINELVITDPDNTIDQMTLTVLSGDNYTLNSTTIIPNANFNGTLTVPVRVNDGKENSNTFNASVTVNAINDAPVITGDNGISINEDTAVTLNISMLQITDTDNTVDQMTLTVMSGTNYTVSGTKITPVADFNGTLSIGVKVNDGMNDSNTFNILVNVIAINDVPVITAVQDQAISEDQSLTISFSMLTISDVDNTTDQMTIIVMPGGNYTFSGARLTPIAEFSGVLTVPVKVNDGSADSNIFNITVTVSGTNDAPIITSSQSLSTTEDQSLDLSISMISITDPDNTPNQLTMLLVAGENYSFDGLTMTPDTNFNGDLNVSVKVNDGQLDSNIFAIPVNVTAVNDAPIITSSQTLSIAEDTSLVLTTDMLTIVDVDNAVSEHTLSISAGENYSVNGTSITPNSEFSGLITVPVMVNDGELDSNVFELNITVSNVNDTPVIMASVPQVADEDQSLNLSIDMLTVTDIDTQSNQLTLQVLAGNNYTVNALTVTPDENFNGELLVNLTVTDGETSSINHQMIVTVNAINDNPVAAADSFTVEEDSQNNSLSILSNDTDVEGDALVIESINYTGSGTVTISGANLVYSPLAGFDGSESLTYIISDGQGGTAQGQVSMVVTAKSSGGGGSMPVLYLCVLLPYAIIRRLIKSKQI</sequence>
<dbReference type="InterPro" id="IPR010221">
    <property type="entry name" value="VCBS_dom"/>
</dbReference>
<gene>
    <name evidence="3" type="ORF">SAMN02745724_04377</name>
</gene>
<keyword evidence="1" id="KW-0732">Signal</keyword>
<name>A0A1I1RXQ2_9GAMM</name>
<dbReference type="InterPro" id="IPR041690">
    <property type="entry name" value="Cadherin_5"/>
</dbReference>
<dbReference type="OrthoDB" id="5242130at2"/>
<protein>
    <submittedName>
        <fullName evidence="3">VCBS repeat-containing protein</fullName>
    </submittedName>
</protein>
<dbReference type="Gene3D" id="2.60.40.2810">
    <property type="match status" value="1"/>
</dbReference>
<dbReference type="InterPro" id="IPR051561">
    <property type="entry name" value="FRAS1_ECM"/>
</dbReference>